<dbReference type="InterPro" id="IPR029033">
    <property type="entry name" value="His_PPase_superfam"/>
</dbReference>
<dbReference type="SMART" id="SM00855">
    <property type="entry name" value="PGAM"/>
    <property type="match status" value="1"/>
</dbReference>
<keyword evidence="4" id="KW-1185">Reference proteome</keyword>
<dbReference type="EMBL" id="CAMXCT010000878">
    <property type="protein sequence ID" value="CAI3984289.1"/>
    <property type="molecule type" value="Genomic_DNA"/>
</dbReference>
<dbReference type="InterPro" id="IPR013078">
    <property type="entry name" value="His_Pase_superF_clade-1"/>
</dbReference>
<evidence type="ECO:0000313" key="1">
    <source>
        <dbReference type="EMBL" id="CAI3984289.1"/>
    </source>
</evidence>
<dbReference type="AlphaFoldDB" id="A0A9P1FNY9"/>
<accession>A0A9P1FNY9</accession>
<protein>
    <submittedName>
        <fullName evidence="3">D-aminoacyl-tRNA deacylase</fullName>
    </submittedName>
</protein>
<dbReference type="PANTHER" id="PTHR16469">
    <property type="entry name" value="UBIQUITIN-ASSOCIATED AND SH3 DOMAIN-CONTAINING BA-RELATED"/>
    <property type="match status" value="1"/>
</dbReference>
<dbReference type="SUPFAM" id="SSF53254">
    <property type="entry name" value="Phosphoglycerate mutase-like"/>
    <property type="match status" value="1"/>
</dbReference>
<evidence type="ECO:0000313" key="2">
    <source>
        <dbReference type="EMBL" id="CAL1137664.1"/>
    </source>
</evidence>
<proteinExistence type="predicted"/>
<dbReference type="PROSITE" id="PS00175">
    <property type="entry name" value="PG_MUTASE"/>
    <property type="match status" value="1"/>
</dbReference>
<dbReference type="EMBL" id="CAMXCT020000878">
    <property type="protein sequence ID" value="CAL1137664.1"/>
    <property type="molecule type" value="Genomic_DNA"/>
</dbReference>
<dbReference type="OrthoDB" id="496981at2759"/>
<dbReference type="InterPro" id="IPR051710">
    <property type="entry name" value="Phosphatase_SH3-domain"/>
</dbReference>
<organism evidence="1">
    <name type="scientific">Cladocopium goreaui</name>
    <dbReference type="NCBI Taxonomy" id="2562237"/>
    <lineage>
        <taxon>Eukaryota</taxon>
        <taxon>Sar</taxon>
        <taxon>Alveolata</taxon>
        <taxon>Dinophyceae</taxon>
        <taxon>Suessiales</taxon>
        <taxon>Symbiodiniaceae</taxon>
        <taxon>Cladocopium</taxon>
    </lineage>
</organism>
<gene>
    <name evidence="1" type="ORF">C1SCF055_LOCUS11832</name>
</gene>
<dbReference type="InterPro" id="IPR001345">
    <property type="entry name" value="PG/BPGM_mutase_AS"/>
</dbReference>
<dbReference type="EMBL" id="CAMXCT030000878">
    <property type="protein sequence ID" value="CAL4771601.1"/>
    <property type="molecule type" value="Genomic_DNA"/>
</dbReference>
<sequence>MAGAALAQKGELHVLLVRHGESSNNPLMAEIFGPVAGEAPGSATRKLAEQRWLRERSTDPGLTQRGLREAEHLAASCQQMLPSSVKIFVSPFLRTLQTAAPLANALKSKVVVHPLLYEVGGVYVESEGQRHGPGACLSPSDMERDFPDFDISRLPGPSHRGWYQGGWETDAAARQRCQQLLSWLQSLREEQQNSWAVLVIHGHLIDLLLKALLGIVDDPEGDLENENVMERRVVFFTPNCATAHVSLRPDGSVAVRHIARAANL</sequence>
<evidence type="ECO:0000313" key="4">
    <source>
        <dbReference type="Proteomes" id="UP001152797"/>
    </source>
</evidence>
<dbReference type="PANTHER" id="PTHR16469:SF27">
    <property type="entry name" value="UBIQUITIN-ASSOCIATED AND SH3 DOMAIN-CONTAINING BA-RELATED"/>
    <property type="match status" value="1"/>
</dbReference>
<dbReference type="GO" id="GO:0003824">
    <property type="term" value="F:catalytic activity"/>
    <property type="evidence" value="ECO:0007669"/>
    <property type="project" value="InterPro"/>
</dbReference>
<dbReference type="CDD" id="cd07067">
    <property type="entry name" value="HP_PGM_like"/>
    <property type="match status" value="1"/>
</dbReference>
<comment type="caution">
    <text evidence="1">The sequence shown here is derived from an EMBL/GenBank/DDBJ whole genome shotgun (WGS) entry which is preliminary data.</text>
</comment>
<dbReference type="Gene3D" id="3.40.50.1240">
    <property type="entry name" value="Phosphoglycerate mutase-like"/>
    <property type="match status" value="1"/>
</dbReference>
<evidence type="ECO:0000313" key="3">
    <source>
        <dbReference type="EMBL" id="CAL4771601.1"/>
    </source>
</evidence>
<reference evidence="2" key="2">
    <citation type="submission" date="2024-04" db="EMBL/GenBank/DDBJ databases">
        <authorList>
            <person name="Chen Y."/>
            <person name="Shah S."/>
            <person name="Dougan E. K."/>
            <person name="Thang M."/>
            <person name="Chan C."/>
        </authorList>
    </citation>
    <scope>NUCLEOTIDE SEQUENCE [LARGE SCALE GENOMIC DNA]</scope>
</reference>
<reference evidence="1" key="1">
    <citation type="submission" date="2022-10" db="EMBL/GenBank/DDBJ databases">
        <authorList>
            <person name="Chen Y."/>
            <person name="Dougan E. K."/>
            <person name="Chan C."/>
            <person name="Rhodes N."/>
            <person name="Thang M."/>
        </authorList>
    </citation>
    <scope>NUCLEOTIDE SEQUENCE</scope>
</reference>
<dbReference type="Proteomes" id="UP001152797">
    <property type="component" value="Unassembled WGS sequence"/>
</dbReference>
<name>A0A9P1FNY9_9DINO</name>
<dbReference type="Pfam" id="PF00300">
    <property type="entry name" value="His_Phos_1"/>
    <property type="match status" value="1"/>
</dbReference>